<dbReference type="GeneID" id="14375251"/>
<evidence type="ECO:0000313" key="1">
    <source>
        <dbReference type="EMBL" id="AGB15616.1"/>
    </source>
</evidence>
<dbReference type="AlphaFoldDB" id="L0IBJ2"/>
<dbReference type="Proteomes" id="UP000010846">
    <property type="component" value="Chromosome"/>
</dbReference>
<sequence>MIFLANRANLDTRQLLTRLHNWLQTQVTTEDAPIEQVWYHTSAGNKVGVRATISAPRFLETAYPVAEAELQISFDFPSSRPYDFYKIQWVEAEREFMLGWHQDDTHMDLGECHLQLDYQGETVQRAPAAFLDTHPLNVFDQRIDRLVELVDAVSWKTDQPRIPDRRLW</sequence>
<dbReference type="HOGENOM" id="CLU_134819_0_0_2"/>
<protein>
    <submittedName>
        <fullName evidence="1">Uncharacterized protein</fullName>
    </submittedName>
</protein>
<dbReference type="eggNOG" id="arCOG04517">
    <property type="taxonomic scope" value="Archaea"/>
</dbReference>
<proteinExistence type="predicted"/>
<dbReference type="STRING" id="797302.Halru_0997"/>
<accession>L0IBJ2</accession>
<gene>
    <name evidence="1" type="ordered locus">Halru_0997</name>
</gene>
<dbReference type="EMBL" id="CP003050">
    <property type="protein sequence ID" value="AGB15616.1"/>
    <property type="molecule type" value="Genomic_DNA"/>
</dbReference>
<dbReference type="RefSeq" id="WP_015300281.1">
    <property type="nucleotide sequence ID" value="NC_019964.1"/>
</dbReference>
<reference evidence="1" key="1">
    <citation type="submission" date="2011-09" db="EMBL/GenBank/DDBJ databases">
        <title>Complete sequence of Halovivax ruber XH-70.</title>
        <authorList>
            <consortium name="US DOE Joint Genome Institute"/>
            <person name="Lucas S."/>
            <person name="Han J."/>
            <person name="Lapidus A."/>
            <person name="Cheng J.-F."/>
            <person name="Goodwin L."/>
            <person name="Pitluck S."/>
            <person name="Peters L."/>
            <person name="Mikhailova N."/>
            <person name="Davenport K."/>
            <person name="Detter J.C."/>
            <person name="Han C."/>
            <person name="Tapia R."/>
            <person name="Land M."/>
            <person name="Hauser L."/>
            <person name="Kyrpides N."/>
            <person name="Ivanova N."/>
            <person name="Pagani I."/>
            <person name="Sproer C."/>
            <person name="Anderson I."/>
            <person name="Woyke T."/>
        </authorList>
    </citation>
    <scope>NUCLEOTIDE SEQUENCE</scope>
    <source>
        <strain evidence="1">XH-70</strain>
    </source>
</reference>
<organism evidence="1 2">
    <name type="scientific">Halovivax ruber (strain DSM 18193 / JCM 13892 / XH-70)</name>
    <dbReference type="NCBI Taxonomy" id="797302"/>
    <lineage>
        <taxon>Archaea</taxon>
        <taxon>Methanobacteriati</taxon>
        <taxon>Methanobacteriota</taxon>
        <taxon>Stenosarchaea group</taxon>
        <taxon>Halobacteria</taxon>
        <taxon>Halobacteriales</taxon>
        <taxon>Natrialbaceae</taxon>
        <taxon>Halovivax</taxon>
    </lineage>
</organism>
<dbReference type="OrthoDB" id="165318at2157"/>
<dbReference type="KEGG" id="hru:Halru_0997"/>
<name>L0IBJ2_HALRX</name>
<keyword evidence="2" id="KW-1185">Reference proteome</keyword>
<evidence type="ECO:0000313" key="2">
    <source>
        <dbReference type="Proteomes" id="UP000010846"/>
    </source>
</evidence>